<reference evidence="2 3" key="1">
    <citation type="submission" date="2018-10" db="EMBL/GenBank/DDBJ databases">
        <title>Sequencing the genomes of 1000 actinobacteria strains.</title>
        <authorList>
            <person name="Klenk H.-P."/>
        </authorList>
    </citation>
    <scope>NUCLEOTIDE SEQUENCE [LARGE SCALE GENOMIC DNA]</scope>
    <source>
        <strain evidence="2 3">DSM 44343</strain>
    </source>
</reference>
<comment type="caution">
    <text evidence="2">The sequence shown here is derived from an EMBL/GenBank/DDBJ whole genome shotgun (WGS) entry which is preliminary data.</text>
</comment>
<gene>
    <name evidence="2" type="ORF">DFJ75_3204</name>
</gene>
<protein>
    <submittedName>
        <fullName evidence="2">Para-aminobenzoate synthetase component 1</fullName>
    </submittedName>
</protein>
<dbReference type="InterPro" id="IPR015890">
    <property type="entry name" value="Chorismate_C"/>
</dbReference>
<dbReference type="PANTHER" id="PTHR11236">
    <property type="entry name" value="AMINOBENZOATE/ANTHRANILATE SYNTHASE"/>
    <property type="match status" value="1"/>
</dbReference>
<feature type="domain" description="Chorismate-utilising enzyme C-terminal" evidence="1">
    <location>
        <begin position="138"/>
        <end position="382"/>
    </location>
</feature>
<name>A0A495K503_WILMA</name>
<proteinExistence type="predicted"/>
<dbReference type="Gene3D" id="3.60.120.10">
    <property type="entry name" value="Anthranilate synthase"/>
    <property type="match status" value="1"/>
</dbReference>
<dbReference type="RefSeq" id="WP_245969075.1">
    <property type="nucleotide sequence ID" value="NZ_CBCRXS010000008.1"/>
</dbReference>
<dbReference type="AlphaFoldDB" id="A0A495K503"/>
<organism evidence="2 3">
    <name type="scientific">Williamsia marianensis</name>
    <dbReference type="NCBI Taxonomy" id="85044"/>
    <lineage>
        <taxon>Bacteria</taxon>
        <taxon>Bacillati</taxon>
        <taxon>Actinomycetota</taxon>
        <taxon>Actinomycetes</taxon>
        <taxon>Mycobacteriales</taxon>
        <taxon>Nocardiaceae</taxon>
        <taxon>Williamsia</taxon>
    </lineage>
</organism>
<evidence type="ECO:0000313" key="2">
    <source>
        <dbReference type="EMBL" id="RKR96356.1"/>
    </source>
</evidence>
<dbReference type="PRINTS" id="PR00095">
    <property type="entry name" value="ANTSNTHASEI"/>
</dbReference>
<dbReference type="Proteomes" id="UP000274762">
    <property type="component" value="Unassembled WGS sequence"/>
</dbReference>
<dbReference type="PANTHER" id="PTHR11236:SF50">
    <property type="entry name" value="AMINODEOXYCHORISMATE SYNTHASE COMPONENT 1"/>
    <property type="match status" value="1"/>
</dbReference>
<dbReference type="GO" id="GO:0000162">
    <property type="term" value="P:L-tryptophan biosynthetic process"/>
    <property type="evidence" value="ECO:0007669"/>
    <property type="project" value="TreeGrafter"/>
</dbReference>
<dbReference type="Pfam" id="PF00425">
    <property type="entry name" value="Chorismate_bind"/>
    <property type="match status" value="1"/>
</dbReference>
<dbReference type="InterPro" id="IPR019999">
    <property type="entry name" value="Anth_synth_I-like"/>
</dbReference>
<dbReference type="NCBIfam" id="NF004530">
    <property type="entry name" value="PRK05877.1"/>
    <property type="match status" value="1"/>
</dbReference>
<accession>A0A495K503</accession>
<dbReference type="InterPro" id="IPR005801">
    <property type="entry name" value="ADC_synthase"/>
</dbReference>
<evidence type="ECO:0000259" key="1">
    <source>
        <dbReference type="Pfam" id="PF00425"/>
    </source>
</evidence>
<dbReference type="EMBL" id="RBKV01000001">
    <property type="protein sequence ID" value="RKR96356.1"/>
    <property type="molecule type" value="Genomic_DNA"/>
</dbReference>
<sequence length="392" mass="41764">MLRSVELGPGSASDVVRALDFHTRRLGIPGPAALIGDWLDSDAVIAPSIDLRAGVPIPDDPQGFWFGYQGFPDRVSENPLPPAAGGETDNVLELDRTGSWWWTSLNGQECPDWVRASLGEHHSRTWSVTWQPPAQRPHVEAIAQCLEAIRAGEVYQACICTRFAGRFAGSAANYFADGVHFTRPRKAALLHGDWGSVVSFSPETFLHRRGSVVTSSPIKGTLPIDLDPQLLLDSAKDVAENIMIVDLVRNDLGRVALTGTVAVTELLDVHPAPGVWHLVSTVQATVPPSVSNSALIDATFPPASVTGTPKARARELLSEWEQNSRGLYCGAVGVVSPISGLDLNVAIRTVEIAPDGAAFLGVGGGITIDSDPDGEWQECLDKAAAILGIQPA</sequence>
<evidence type="ECO:0000313" key="3">
    <source>
        <dbReference type="Proteomes" id="UP000274762"/>
    </source>
</evidence>
<dbReference type="SUPFAM" id="SSF56322">
    <property type="entry name" value="ADC synthase"/>
    <property type="match status" value="1"/>
</dbReference>
<dbReference type="GO" id="GO:0046820">
    <property type="term" value="F:4-amino-4-deoxychorismate synthase activity"/>
    <property type="evidence" value="ECO:0007669"/>
    <property type="project" value="TreeGrafter"/>
</dbReference>